<keyword evidence="2" id="KW-1185">Reference proteome</keyword>
<evidence type="ECO:0000313" key="1">
    <source>
        <dbReference type="EMBL" id="OUZ37588.1"/>
    </source>
</evidence>
<protein>
    <submittedName>
        <fullName evidence="1">Uncharacterized protein</fullName>
    </submittedName>
</protein>
<dbReference type="Proteomes" id="UP000196594">
    <property type="component" value="Unassembled WGS sequence"/>
</dbReference>
<evidence type="ECO:0000313" key="2">
    <source>
        <dbReference type="Proteomes" id="UP000196594"/>
    </source>
</evidence>
<organism evidence="1 2">
    <name type="scientific">Solibacillus kalamii</name>
    <dbReference type="NCBI Taxonomy" id="1748298"/>
    <lineage>
        <taxon>Bacteria</taxon>
        <taxon>Bacillati</taxon>
        <taxon>Bacillota</taxon>
        <taxon>Bacilli</taxon>
        <taxon>Bacillales</taxon>
        <taxon>Caryophanaceae</taxon>
        <taxon>Solibacillus</taxon>
    </lineage>
</organism>
<comment type="caution">
    <text evidence="1">The sequence shown here is derived from an EMBL/GenBank/DDBJ whole genome shotgun (WGS) entry which is preliminary data.</text>
</comment>
<reference evidence="1 2" key="1">
    <citation type="journal article" date="2017" name="Int. J. Syst. Evol. Microbiol.">
        <title>Solibacillus kalamii sp. nov., isolated from a high-efficiency particulate arrestance filter system used in the International Space Station.</title>
        <authorList>
            <person name="Checinska Sielaff A."/>
            <person name="Kumar R.M."/>
            <person name="Pal D."/>
            <person name="Mayilraj S."/>
            <person name="Venkateswaran K."/>
        </authorList>
    </citation>
    <scope>NUCLEOTIDE SEQUENCE [LARGE SCALE GENOMIC DNA]</scope>
    <source>
        <strain evidence="1 2">ISSFR-015</strain>
    </source>
</reference>
<name>A0ABX3ZD04_9BACL</name>
<accession>A0ABX3ZD04</accession>
<sequence length="84" mass="10000">MVFYPYKGKSCAFPHFFYKIVDKSIDIVTKREDFSINISFRTECIIIIQINSNIMLPMLKKVQYRNFLILGKLIPDFKDHVFMS</sequence>
<gene>
    <name evidence="1" type="ORF">CBM15_17440</name>
</gene>
<proteinExistence type="predicted"/>
<dbReference type="EMBL" id="NHNT01000015">
    <property type="protein sequence ID" value="OUZ37588.1"/>
    <property type="molecule type" value="Genomic_DNA"/>
</dbReference>